<dbReference type="AlphaFoldDB" id="A0A4U1BRU8"/>
<evidence type="ECO:0000313" key="3">
    <source>
        <dbReference type="EMBL" id="TKB57296.1"/>
    </source>
</evidence>
<dbReference type="InterPro" id="IPR005119">
    <property type="entry name" value="LysR_subst-bd"/>
</dbReference>
<dbReference type="Proteomes" id="UP000305675">
    <property type="component" value="Unassembled WGS sequence"/>
</dbReference>
<dbReference type="Gene3D" id="3.40.190.290">
    <property type="match status" value="1"/>
</dbReference>
<keyword evidence="4" id="KW-1185">Reference proteome</keyword>
<comment type="similarity">
    <text evidence="1">Belongs to the LysR transcriptional regulatory family.</text>
</comment>
<accession>A0A4U1BRU8</accession>
<name>A0A4U1BRU8_9GAMM</name>
<evidence type="ECO:0000313" key="4">
    <source>
        <dbReference type="Proteomes" id="UP000305675"/>
    </source>
</evidence>
<dbReference type="PANTHER" id="PTHR30537:SF35">
    <property type="entry name" value="TRANSCRIPTIONAL REGULATORY PROTEIN"/>
    <property type="match status" value="1"/>
</dbReference>
<comment type="caution">
    <text evidence="3">The sequence shown here is derived from an EMBL/GenBank/DDBJ whole genome shotgun (WGS) entry which is preliminary data.</text>
</comment>
<dbReference type="GO" id="GO:0003700">
    <property type="term" value="F:DNA-binding transcription factor activity"/>
    <property type="evidence" value="ECO:0007669"/>
    <property type="project" value="TreeGrafter"/>
</dbReference>
<dbReference type="SUPFAM" id="SSF53850">
    <property type="entry name" value="Periplasmic binding protein-like II"/>
    <property type="match status" value="1"/>
</dbReference>
<reference evidence="3 4" key="1">
    <citation type="submission" date="2019-04" db="EMBL/GenBank/DDBJ databases">
        <authorList>
            <person name="Hwang J.C."/>
        </authorList>
    </citation>
    <scope>NUCLEOTIDE SEQUENCE [LARGE SCALE GENOMIC DNA]</scope>
    <source>
        <strain evidence="3 4">IMCC35002</strain>
    </source>
</reference>
<dbReference type="PANTHER" id="PTHR30537">
    <property type="entry name" value="HTH-TYPE TRANSCRIPTIONAL REGULATOR"/>
    <property type="match status" value="1"/>
</dbReference>
<dbReference type="CDD" id="cd08422">
    <property type="entry name" value="PBP2_CrgA_like"/>
    <property type="match status" value="1"/>
</dbReference>
<dbReference type="InterPro" id="IPR058163">
    <property type="entry name" value="LysR-type_TF_proteobact-type"/>
</dbReference>
<dbReference type="GO" id="GO:0006351">
    <property type="term" value="P:DNA-templated transcription"/>
    <property type="evidence" value="ECO:0007669"/>
    <property type="project" value="TreeGrafter"/>
</dbReference>
<dbReference type="OrthoDB" id="9786526at2"/>
<dbReference type="EMBL" id="SWCJ01000002">
    <property type="protein sequence ID" value="TKB57296.1"/>
    <property type="molecule type" value="Genomic_DNA"/>
</dbReference>
<evidence type="ECO:0000259" key="2">
    <source>
        <dbReference type="Pfam" id="PF03466"/>
    </source>
</evidence>
<gene>
    <name evidence="3" type="ORF">FCL42_03185</name>
</gene>
<feature type="domain" description="LysR substrate-binding" evidence="2">
    <location>
        <begin position="51"/>
        <end position="256"/>
    </location>
</feature>
<evidence type="ECO:0000256" key="1">
    <source>
        <dbReference type="ARBA" id="ARBA00009437"/>
    </source>
</evidence>
<sequence length="263" mass="29333">MAESSAIWSRKVCLNCGFTFPATGKRVYEHAQQLNELVRNVAAITEEKTDSLSGTLRITSAVYIGRKFVFPAVEALCDRYPNLTVDLQLSDAHVDIIKERFDLAFRIWKPKDVDLIGQNLLDVQFIIAAAPSFIEKYGTPDSIEALQSLPAIAYSRKGHTNKSFNYPDEAGKCRSFSLNANLVINDAEQLSQSVARGERYFVPTNFMAAEAIRQGQLIQLLPNLKISVQESVYAVYPNRALPKAARMLIQEVKQSLSACHMSV</sequence>
<protein>
    <recommendedName>
        <fullName evidence="2">LysR substrate-binding domain-containing protein</fullName>
    </recommendedName>
</protein>
<proteinExistence type="inferred from homology"/>
<dbReference type="GO" id="GO:0043565">
    <property type="term" value="F:sequence-specific DNA binding"/>
    <property type="evidence" value="ECO:0007669"/>
    <property type="project" value="TreeGrafter"/>
</dbReference>
<dbReference type="Pfam" id="PF03466">
    <property type="entry name" value="LysR_substrate"/>
    <property type="match status" value="1"/>
</dbReference>
<organism evidence="3 4">
    <name type="scientific">Ferrimonas aestuarii</name>
    <dbReference type="NCBI Taxonomy" id="2569539"/>
    <lineage>
        <taxon>Bacteria</taxon>
        <taxon>Pseudomonadati</taxon>
        <taxon>Pseudomonadota</taxon>
        <taxon>Gammaproteobacteria</taxon>
        <taxon>Alteromonadales</taxon>
        <taxon>Ferrimonadaceae</taxon>
        <taxon>Ferrimonas</taxon>
    </lineage>
</organism>